<evidence type="ECO:0000313" key="2">
    <source>
        <dbReference type="Proteomes" id="UP000198688"/>
    </source>
</evidence>
<dbReference type="EMBL" id="LT629758">
    <property type="protein sequence ID" value="SDT79287.1"/>
    <property type="molecule type" value="Genomic_DNA"/>
</dbReference>
<sequence>MIVNIGKPRSRKKKKKDRDCDPGCDCDIPGCDCFSLSMLVRLAALLTRTHAGGSWGERAATGAIRGYRRISPRLPTRCRYQPTCSAYALQAIQRHGLSAGLRLTAGRLVRCRPGVPFGTGDPVP</sequence>
<dbReference type="Pfam" id="PF01809">
    <property type="entry name" value="YidD"/>
    <property type="match status" value="1"/>
</dbReference>
<dbReference type="PANTHER" id="PTHR33383">
    <property type="entry name" value="MEMBRANE PROTEIN INSERTION EFFICIENCY FACTOR-RELATED"/>
    <property type="match status" value="1"/>
</dbReference>
<evidence type="ECO:0000313" key="1">
    <source>
        <dbReference type="EMBL" id="SDT79287.1"/>
    </source>
</evidence>
<dbReference type="InterPro" id="IPR002696">
    <property type="entry name" value="Membr_insert_effic_factor_YidD"/>
</dbReference>
<organism evidence="1 2">
    <name type="scientific">Actinoplanes derwentensis</name>
    <dbReference type="NCBI Taxonomy" id="113562"/>
    <lineage>
        <taxon>Bacteria</taxon>
        <taxon>Bacillati</taxon>
        <taxon>Actinomycetota</taxon>
        <taxon>Actinomycetes</taxon>
        <taxon>Micromonosporales</taxon>
        <taxon>Micromonosporaceae</taxon>
        <taxon>Actinoplanes</taxon>
    </lineage>
</organism>
<reference evidence="1 2" key="1">
    <citation type="submission" date="2016-10" db="EMBL/GenBank/DDBJ databases">
        <authorList>
            <person name="de Groot N.N."/>
        </authorList>
    </citation>
    <scope>NUCLEOTIDE SEQUENCE [LARGE SCALE GENOMIC DNA]</scope>
    <source>
        <strain evidence="1 2">DSM 43941</strain>
    </source>
</reference>
<gene>
    <name evidence="1" type="ORF">SAMN04489716_8723</name>
</gene>
<dbReference type="NCBIfam" id="TIGR00278">
    <property type="entry name" value="membrane protein insertion efficiency factor YidD"/>
    <property type="match status" value="1"/>
</dbReference>
<proteinExistence type="predicted"/>
<protein>
    <recommendedName>
        <fullName evidence="3">Membrane protein insertion efficiency factor</fullName>
    </recommendedName>
</protein>
<keyword evidence="2" id="KW-1185">Reference proteome</keyword>
<evidence type="ECO:0008006" key="3">
    <source>
        <dbReference type="Google" id="ProtNLM"/>
    </source>
</evidence>
<accession>A0A1H2D9N6</accession>
<dbReference type="AlphaFoldDB" id="A0A1H2D9N6"/>
<name>A0A1H2D9N6_9ACTN</name>
<dbReference type="Proteomes" id="UP000198688">
    <property type="component" value="Chromosome I"/>
</dbReference>
<dbReference type="STRING" id="113562.SAMN04489716_8723"/>
<dbReference type="PANTHER" id="PTHR33383:SF1">
    <property type="entry name" value="MEMBRANE PROTEIN INSERTION EFFICIENCY FACTOR-RELATED"/>
    <property type="match status" value="1"/>
</dbReference>
<dbReference type="SMART" id="SM01234">
    <property type="entry name" value="Haemolytic"/>
    <property type="match status" value="1"/>
</dbReference>